<comment type="caution">
    <text evidence="4">The sequence shown here is derived from an EMBL/GenBank/DDBJ whole genome shotgun (WGS) entry which is preliminary data.</text>
</comment>
<dbReference type="PROSITE" id="PS50977">
    <property type="entry name" value="HTH_TETR_2"/>
    <property type="match status" value="1"/>
</dbReference>
<dbReference type="Proteomes" id="UP001220022">
    <property type="component" value="Unassembled WGS sequence"/>
</dbReference>
<accession>A0ABT5YSM0</accession>
<dbReference type="RefSeq" id="WP_275807623.1">
    <property type="nucleotide sequence ID" value="NZ_BAAANM010000020.1"/>
</dbReference>
<evidence type="ECO:0000259" key="3">
    <source>
        <dbReference type="PROSITE" id="PS50977"/>
    </source>
</evidence>
<dbReference type="InterPro" id="IPR040611">
    <property type="entry name" value="AlkX_C"/>
</dbReference>
<keyword evidence="5" id="KW-1185">Reference proteome</keyword>
<dbReference type="PANTHER" id="PTHR30055:SF146">
    <property type="entry name" value="HTH-TYPE TRANSCRIPTIONAL DUAL REGULATOR CECR"/>
    <property type="match status" value="1"/>
</dbReference>
<dbReference type="PANTHER" id="PTHR30055">
    <property type="entry name" value="HTH-TYPE TRANSCRIPTIONAL REGULATOR RUTR"/>
    <property type="match status" value="1"/>
</dbReference>
<dbReference type="InterPro" id="IPR001647">
    <property type="entry name" value="HTH_TetR"/>
</dbReference>
<protein>
    <submittedName>
        <fullName evidence="4">TetR/AcrR family transcriptional regulator</fullName>
    </submittedName>
</protein>
<name>A0ABT5YSM0_9ACTN</name>
<evidence type="ECO:0000256" key="2">
    <source>
        <dbReference type="PROSITE-ProRule" id="PRU00335"/>
    </source>
</evidence>
<proteinExistence type="predicted"/>
<evidence type="ECO:0000313" key="5">
    <source>
        <dbReference type="Proteomes" id="UP001220022"/>
    </source>
</evidence>
<gene>
    <name evidence="4" type="ORF">P2L57_02295</name>
</gene>
<dbReference type="Pfam" id="PF00440">
    <property type="entry name" value="TetR_N"/>
    <property type="match status" value="1"/>
</dbReference>
<dbReference type="SUPFAM" id="SSF46689">
    <property type="entry name" value="Homeodomain-like"/>
    <property type="match status" value="1"/>
</dbReference>
<feature type="DNA-binding region" description="H-T-H motif" evidence="2">
    <location>
        <begin position="25"/>
        <end position="44"/>
    </location>
</feature>
<feature type="domain" description="HTH tetR-type" evidence="3">
    <location>
        <begin position="2"/>
        <end position="62"/>
    </location>
</feature>
<evidence type="ECO:0000256" key="1">
    <source>
        <dbReference type="ARBA" id="ARBA00023125"/>
    </source>
</evidence>
<evidence type="ECO:0000313" key="4">
    <source>
        <dbReference type="EMBL" id="MDF2254605.1"/>
    </source>
</evidence>
<dbReference type="PRINTS" id="PR00455">
    <property type="entry name" value="HTHTETR"/>
</dbReference>
<keyword evidence="1 2" id="KW-0238">DNA-binding</keyword>
<dbReference type="EMBL" id="JARHTQ010000001">
    <property type="protein sequence ID" value="MDF2254605.1"/>
    <property type="molecule type" value="Genomic_DNA"/>
</dbReference>
<sequence length="183" mass="19178">MPTARDSLLNAALSALDVRSWSSVRMVDVAAEAGVSRQTLYNEFGTKEGLARALARRETDDFLSGVDQALATARQHGADAADCLAAATAWTLRTARRSPLVRAGITGCRTDRLPTAVQPATGELARTLRDRVAAMLGSGPVGAGWVYEAAVRLAVSYVVVPAPSDEDACAQVARLVRGLIGAT</sequence>
<dbReference type="InterPro" id="IPR009057">
    <property type="entry name" value="Homeodomain-like_sf"/>
</dbReference>
<reference evidence="4 5" key="1">
    <citation type="submission" date="2023-03" db="EMBL/GenBank/DDBJ databases">
        <title>Draft genome sequence of type strain Streptomyces ferralitis JCM 14344.</title>
        <authorList>
            <person name="Klaysubun C."/>
            <person name="Duangmal K."/>
        </authorList>
    </citation>
    <scope>NUCLEOTIDE SEQUENCE [LARGE SCALE GENOMIC DNA]</scope>
    <source>
        <strain evidence="4 5">JCM 14344</strain>
    </source>
</reference>
<dbReference type="Gene3D" id="1.10.357.10">
    <property type="entry name" value="Tetracycline Repressor, domain 2"/>
    <property type="match status" value="1"/>
</dbReference>
<organism evidence="4 5">
    <name type="scientific">Streptantibioticus ferralitis</name>
    <dbReference type="NCBI Taxonomy" id="236510"/>
    <lineage>
        <taxon>Bacteria</taxon>
        <taxon>Bacillati</taxon>
        <taxon>Actinomycetota</taxon>
        <taxon>Actinomycetes</taxon>
        <taxon>Kitasatosporales</taxon>
        <taxon>Streptomycetaceae</taxon>
        <taxon>Streptantibioticus</taxon>
    </lineage>
</organism>
<dbReference type="Pfam" id="PF18556">
    <property type="entry name" value="TetR_C_35"/>
    <property type="match status" value="1"/>
</dbReference>
<dbReference type="InterPro" id="IPR050109">
    <property type="entry name" value="HTH-type_TetR-like_transc_reg"/>
</dbReference>